<proteinExistence type="predicted"/>
<name>A0A6C0AU90_9ZZZZ</name>
<protein>
    <submittedName>
        <fullName evidence="1">Uncharacterized protein</fullName>
    </submittedName>
</protein>
<accession>A0A6C0AU90</accession>
<dbReference type="EMBL" id="MN738753">
    <property type="protein sequence ID" value="QHS83362.1"/>
    <property type="molecule type" value="Genomic_DNA"/>
</dbReference>
<evidence type="ECO:0000313" key="1">
    <source>
        <dbReference type="EMBL" id="QHS83362.1"/>
    </source>
</evidence>
<sequence>MEKTPQDINNIIKCQSLIRGWLVRLKQGLTSHQLMLIEFHKNFQHPKSQLDYYNENNASKEIIQYISLPGKTFGEKYMEQIAKAYFKLDSRTSSTHDHTKLGKTIEQKSARYHSNGDDWKWQHIEISHEWQYLLLCGVDFRCIRFYIGKRATVEELISDGIITGQGKKLNGIAQPQQAYWFSRSDFLKHKKKFTDYFFEIKSERSLIRYLQTN</sequence>
<organism evidence="1">
    <name type="scientific">viral metagenome</name>
    <dbReference type="NCBI Taxonomy" id="1070528"/>
    <lineage>
        <taxon>unclassified sequences</taxon>
        <taxon>metagenomes</taxon>
        <taxon>organismal metagenomes</taxon>
    </lineage>
</organism>
<reference evidence="1" key="1">
    <citation type="journal article" date="2020" name="Nature">
        <title>Giant virus diversity and host interactions through global metagenomics.</title>
        <authorList>
            <person name="Schulz F."/>
            <person name="Roux S."/>
            <person name="Paez-Espino D."/>
            <person name="Jungbluth S."/>
            <person name="Walsh D.A."/>
            <person name="Denef V.J."/>
            <person name="McMahon K.D."/>
            <person name="Konstantinidis K.T."/>
            <person name="Eloe-Fadrosh E.A."/>
            <person name="Kyrpides N.C."/>
            <person name="Woyke T."/>
        </authorList>
    </citation>
    <scope>NUCLEOTIDE SEQUENCE</scope>
    <source>
        <strain evidence="1">GVMAG-S-ERX555943-30</strain>
    </source>
</reference>
<dbReference type="AlphaFoldDB" id="A0A6C0AU90"/>